<evidence type="ECO:0000313" key="2">
    <source>
        <dbReference type="Proteomes" id="UP000017861"/>
    </source>
</evidence>
<gene>
    <name evidence="1" type="ORF">TCDM_10783</name>
</gene>
<name>V5ALQ3_TRYCR</name>
<dbReference type="Proteomes" id="UP000017861">
    <property type="component" value="Unassembled WGS sequence"/>
</dbReference>
<organism evidence="1 2">
    <name type="scientific">Trypanosoma cruzi Dm28c</name>
    <dbReference type="NCBI Taxonomy" id="1416333"/>
    <lineage>
        <taxon>Eukaryota</taxon>
        <taxon>Discoba</taxon>
        <taxon>Euglenozoa</taxon>
        <taxon>Kinetoplastea</taxon>
        <taxon>Metakinetoplastina</taxon>
        <taxon>Trypanosomatida</taxon>
        <taxon>Trypanosomatidae</taxon>
        <taxon>Trypanosoma</taxon>
        <taxon>Schizotrypanum</taxon>
    </lineage>
</organism>
<accession>V5ALQ3</accession>
<dbReference type="EMBL" id="AYLP01000263">
    <property type="protein sequence ID" value="ESS61620.1"/>
    <property type="molecule type" value="Genomic_DNA"/>
</dbReference>
<dbReference type="AlphaFoldDB" id="V5ALQ3"/>
<dbReference type="OrthoDB" id="243628at2759"/>
<protein>
    <submittedName>
        <fullName evidence="1">Uncharacterized protein</fullName>
    </submittedName>
</protein>
<reference evidence="1 2" key="1">
    <citation type="journal article" date="2014" name="Genome Announc.">
        <title>Trypanosoma cruzi Clone Dm28c Draft Genome Sequence.</title>
        <authorList>
            <person name="Grisard E.C."/>
            <person name="Teixeira S.M."/>
            <person name="de Almeida L.G."/>
            <person name="Stoco P.H."/>
            <person name="Gerber A.L."/>
            <person name="Talavera-Lopez C."/>
            <person name="Lima O.C."/>
            <person name="Andersson B."/>
            <person name="de Vasconcelos A.T."/>
        </authorList>
    </citation>
    <scope>NUCLEOTIDE SEQUENCE [LARGE SCALE GENOMIC DNA]</scope>
    <source>
        <strain evidence="1 2">Dm28c</strain>
    </source>
</reference>
<sequence>MAKEWEVYKHTRLRVSVEIVCACVCIPFLSKKCFIRCACVFQQLRCLPFAFVFLRVRLQVISMQLRMRMKKEGHLWRMHPRLQCSSTGADFSCQGICARFSLHYLFFFHRGGNMLAFVSAAAGCCCLRRDALNGGSSMNLCTKGMGRSLDPHRRRMPWTAEKECVPGVVHSSKETMVLDGAQRVDVDCVDRASQVYPLEALRAAVAACEYNTSTGRTFLKRSLRRNPMYSGNGFTARSGLRGRTTRTPPAPPFISFATAVAQPAPIRLADFPGWHALVRLSPLFPIPELRCILPVGACSYRFRTHTH</sequence>
<dbReference type="VEuPathDB" id="TriTrypDB:TCDM_10783"/>
<comment type="caution">
    <text evidence="1">The sequence shown here is derived from an EMBL/GenBank/DDBJ whole genome shotgun (WGS) entry which is preliminary data.</text>
</comment>
<evidence type="ECO:0000313" key="1">
    <source>
        <dbReference type="EMBL" id="ESS61620.1"/>
    </source>
</evidence>
<proteinExistence type="predicted"/>